<dbReference type="Proteomes" id="UP000298061">
    <property type="component" value="Unassembled WGS sequence"/>
</dbReference>
<gene>
    <name evidence="2" type="ORF">EWM64_g10889</name>
</gene>
<sequence>MSLVLDGLISFACLSLSLLLFVTRDDDLAVPLSPSAYILFGSVTHARLQPQRSQHAFTYPMLTFLFSLSDLDAGKLSLLRGWLFSYNGKFFSVLGLRASNYLYRDHKEKSIRAKLVKTLERLGVSDAAELAGVWMMTMPRYLGWNATNALTVYYCYKKGEDKLWVAVFEVHNNFGERHVHVLQAGVNEEIPPKG</sequence>
<dbReference type="AlphaFoldDB" id="A0A4Y9ZH24"/>
<dbReference type="PANTHER" id="PTHR33973">
    <property type="entry name" value="OS07G0153300 PROTEIN"/>
    <property type="match status" value="1"/>
</dbReference>
<dbReference type="PANTHER" id="PTHR33973:SF4">
    <property type="entry name" value="OS07G0153300 PROTEIN"/>
    <property type="match status" value="1"/>
</dbReference>
<comment type="caution">
    <text evidence="2">The sequence shown here is derived from an EMBL/GenBank/DDBJ whole genome shotgun (WGS) entry which is preliminary data.</text>
</comment>
<keyword evidence="3" id="KW-1185">Reference proteome</keyword>
<reference evidence="2 3" key="1">
    <citation type="submission" date="2019-02" db="EMBL/GenBank/DDBJ databases">
        <title>Genome sequencing of the rare red list fungi Hericium alpestre (H. flagellum).</title>
        <authorList>
            <person name="Buettner E."/>
            <person name="Kellner H."/>
        </authorList>
    </citation>
    <scope>NUCLEOTIDE SEQUENCE [LARGE SCALE GENOMIC DNA]</scope>
    <source>
        <strain evidence="2 3">DSM 108284</strain>
    </source>
</reference>
<name>A0A4Y9ZH24_9AGAM</name>
<evidence type="ECO:0000313" key="2">
    <source>
        <dbReference type="EMBL" id="TFY73123.1"/>
    </source>
</evidence>
<protein>
    <submittedName>
        <fullName evidence="2">Uncharacterized protein</fullName>
    </submittedName>
</protein>
<accession>A0A4Y9ZH24</accession>
<feature type="signal peptide" evidence="1">
    <location>
        <begin position="1"/>
        <end position="17"/>
    </location>
</feature>
<feature type="chain" id="PRO_5021248397" evidence="1">
    <location>
        <begin position="18"/>
        <end position="194"/>
    </location>
</feature>
<proteinExistence type="predicted"/>
<dbReference type="EMBL" id="SFCI01003276">
    <property type="protein sequence ID" value="TFY73123.1"/>
    <property type="molecule type" value="Genomic_DNA"/>
</dbReference>
<dbReference type="OrthoDB" id="3340520at2759"/>
<evidence type="ECO:0000256" key="1">
    <source>
        <dbReference type="SAM" id="SignalP"/>
    </source>
</evidence>
<dbReference type="InterPro" id="IPR010775">
    <property type="entry name" value="DUF1365"/>
</dbReference>
<organism evidence="2 3">
    <name type="scientific">Hericium alpestre</name>
    <dbReference type="NCBI Taxonomy" id="135208"/>
    <lineage>
        <taxon>Eukaryota</taxon>
        <taxon>Fungi</taxon>
        <taxon>Dikarya</taxon>
        <taxon>Basidiomycota</taxon>
        <taxon>Agaricomycotina</taxon>
        <taxon>Agaricomycetes</taxon>
        <taxon>Russulales</taxon>
        <taxon>Hericiaceae</taxon>
        <taxon>Hericium</taxon>
    </lineage>
</organism>
<evidence type="ECO:0000313" key="3">
    <source>
        <dbReference type="Proteomes" id="UP000298061"/>
    </source>
</evidence>
<dbReference type="Pfam" id="PF07103">
    <property type="entry name" value="DUF1365"/>
    <property type="match status" value="1"/>
</dbReference>
<keyword evidence="1" id="KW-0732">Signal</keyword>